<evidence type="ECO:0000256" key="1">
    <source>
        <dbReference type="ARBA" id="ARBA00001957"/>
    </source>
</evidence>
<comment type="caution">
    <text evidence="7">The sequence shown here is derived from an EMBL/GenBank/DDBJ whole genome shotgun (WGS) entry which is preliminary data.</text>
</comment>
<organism evidence="7 8">
    <name type="scientific">Labedaea rhizosphaerae</name>
    <dbReference type="NCBI Taxonomy" id="598644"/>
    <lineage>
        <taxon>Bacteria</taxon>
        <taxon>Bacillati</taxon>
        <taxon>Actinomycetota</taxon>
        <taxon>Actinomycetes</taxon>
        <taxon>Pseudonocardiales</taxon>
        <taxon>Pseudonocardiaceae</taxon>
        <taxon>Labedaea</taxon>
    </lineage>
</organism>
<dbReference type="PROSITE" id="PS00012">
    <property type="entry name" value="PHOSPHOPANTETHEINE"/>
    <property type="match status" value="2"/>
</dbReference>
<reference evidence="7 8" key="1">
    <citation type="submission" date="2019-03" db="EMBL/GenBank/DDBJ databases">
        <title>Genomic Encyclopedia of Type Strains, Phase IV (KMG-IV): sequencing the most valuable type-strain genomes for metagenomic binning, comparative biology and taxonomic classification.</title>
        <authorList>
            <person name="Goeker M."/>
        </authorList>
    </citation>
    <scope>NUCLEOTIDE SEQUENCE [LARGE SCALE GENOMIC DNA]</scope>
    <source>
        <strain evidence="7 8">DSM 45361</strain>
    </source>
</reference>
<dbReference type="Gene3D" id="1.10.1200.10">
    <property type="entry name" value="ACP-like"/>
    <property type="match status" value="3"/>
</dbReference>
<dbReference type="Gene3D" id="3.30.300.30">
    <property type="match status" value="1"/>
</dbReference>
<dbReference type="Gene3D" id="3.40.50.980">
    <property type="match status" value="2"/>
</dbReference>
<dbReference type="PANTHER" id="PTHR45527">
    <property type="entry name" value="NONRIBOSOMAL PEPTIDE SYNTHETASE"/>
    <property type="match status" value="1"/>
</dbReference>
<dbReference type="InterPro" id="IPR020806">
    <property type="entry name" value="PKS_PP-bd"/>
</dbReference>
<dbReference type="FunFam" id="3.30.300.30:FF:000010">
    <property type="entry name" value="Enterobactin synthetase component F"/>
    <property type="match status" value="1"/>
</dbReference>
<comment type="cofactor">
    <cofactor evidence="1">
        <name>pantetheine 4'-phosphate</name>
        <dbReference type="ChEBI" id="CHEBI:47942"/>
    </cofactor>
</comment>
<dbReference type="FunFam" id="1.10.1200.10:FF:000005">
    <property type="entry name" value="Nonribosomal peptide synthetase 1"/>
    <property type="match status" value="2"/>
</dbReference>
<dbReference type="InterPro" id="IPR036736">
    <property type="entry name" value="ACP-like_sf"/>
</dbReference>
<evidence type="ECO:0000313" key="8">
    <source>
        <dbReference type="Proteomes" id="UP000295444"/>
    </source>
</evidence>
<evidence type="ECO:0000256" key="3">
    <source>
        <dbReference type="ARBA" id="ARBA00022450"/>
    </source>
</evidence>
<feature type="domain" description="Carrier" evidence="6">
    <location>
        <begin position="1000"/>
        <end position="1073"/>
    </location>
</feature>
<dbReference type="InterPro" id="IPR001242">
    <property type="entry name" value="Condensation_dom"/>
</dbReference>
<evidence type="ECO:0000256" key="2">
    <source>
        <dbReference type="ARBA" id="ARBA00006432"/>
    </source>
</evidence>
<dbReference type="GO" id="GO:0003824">
    <property type="term" value="F:catalytic activity"/>
    <property type="evidence" value="ECO:0007669"/>
    <property type="project" value="InterPro"/>
</dbReference>
<keyword evidence="8" id="KW-1185">Reference proteome</keyword>
<dbReference type="RefSeq" id="WP_133854168.1">
    <property type="nucleotide sequence ID" value="NZ_SNXZ01000011.1"/>
</dbReference>
<evidence type="ECO:0000256" key="5">
    <source>
        <dbReference type="SAM" id="MobiDB-lite"/>
    </source>
</evidence>
<dbReference type="InterPro" id="IPR001466">
    <property type="entry name" value="Beta-lactam-related"/>
</dbReference>
<dbReference type="Gene3D" id="2.30.38.10">
    <property type="entry name" value="Luciferase, Domain 3"/>
    <property type="match status" value="1"/>
</dbReference>
<dbReference type="PROSITE" id="PS00455">
    <property type="entry name" value="AMP_BINDING"/>
    <property type="match status" value="1"/>
</dbReference>
<dbReference type="SUPFAM" id="SSF52777">
    <property type="entry name" value="CoA-dependent acyltransferases"/>
    <property type="match status" value="8"/>
</dbReference>
<dbReference type="GO" id="GO:0044550">
    <property type="term" value="P:secondary metabolite biosynthetic process"/>
    <property type="evidence" value="ECO:0007669"/>
    <property type="project" value="TreeGrafter"/>
</dbReference>
<gene>
    <name evidence="7" type="ORF">EV186_1119</name>
</gene>
<dbReference type="Pfam" id="PF00144">
    <property type="entry name" value="Beta-lactamase"/>
    <property type="match status" value="1"/>
</dbReference>
<dbReference type="GO" id="GO:0043041">
    <property type="term" value="P:amino acid activation for nonribosomal peptide biosynthetic process"/>
    <property type="evidence" value="ECO:0007669"/>
    <property type="project" value="TreeGrafter"/>
</dbReference>
<dbReference type="InterPro" id="IPR010071">
    <property type="entry name" value="AA_adenyl_dom"/>
</dbReference>
<dbReference type="SMART" id="SM01294">
    <property type="entry name" value="PKS_PP_betabranch"/>
    <property type="match status" value="1"/>
</dbReference>
<feature type="domain" description="Carrier" evidence="6">
    <location>
        <begin position="2092"/>
        <end position="2166"/>
    </location>
</feature>
<name>A0A4R6RT03_LABRH</name>
<dbReference type="SUPFAM" id="SSF47336">
    <property type="entry name" value="ACP-like"/>
    <property type="match status" value="3"/>
</dbReference>
<keyword evidence="4" id="KW-0597">Phosphoprotein</keyword>
<dbReference type="InterPro" id="IPR000873">
    <property type="entry name" value="AMP-dep_synth/lig_dom"/>
</dbReference>
<feature type="region of interest" description="Disordered" evidence="5">
    <location>
        <begin position="21"/>
        <end position="44"/>
    </location>
</feature>
<dbReference type="GO" id="GO:0031177">
    <property type="term" value="F:phosphopantetheine binding"/>
    <property type="evidence" value="ECO:0007669"/>
    <property type="project" value="InterPro"/>
</dbReference>
<dbReference type="InterPro" id="IPR009081">
    <property type="entry name" value="PP-bd_ACP"/>
</dbReference>
<dbReference type="InterPro" id="IPR006162">
    <property type="entry name" value="Ppantetheine_attach_site"/>
</dbReference>
<dbReference type="Gene3D" id="3.30.559.10">
    <property type="entry name" value="Chloramphenicol acetyltransferase-like domain"/>
    <property type="match status" value="4"/>
</dbReference>
<dbReference type="Pfam" id="PF00501">
    <property type="entry name" value="AMP-binding"/>
    <property type="match status" value="1"/>
</dbReference>
<accession>A0A4R6RT03</accession>
<comment type="similarity">
    <text evidence="2">Belongs to the ATP-dependent AMP-binding enzyme family.</text>
</comment>
<protein>
    <submittedName>
        <fullName evidence="7">Non-ribosomal peptide synthase protein (TIGR01720 family)/amino acid adenylation domain-containing protein</fullName>
    </submittedName>
</protein>
<dbReference type="SUPFAM" id="SSF56601">
    <property type="entry name" value="beta-lactamase/transpeptidase-like"/>
    <property type="match status" value="1"/>
</dbReference>
<dbReference type="Gene3D" id="3.40.710.10">
    <property type="entry name" value="DD-peptidase/beta-lactamase superfamily"/>
    <property type="match status" value="1"/>
</dbReference>
<dbReference type="Pfam" id="PF00668">
    <property type="entry name" value="Condensation"/>
    <property type="match status" value="4"/>
</dbReference>
<feature type="domain" description="Carrier" evidence="6">
    <location>
        <begin position="1539"/>
        <end position="1613"/>
    </location>
</feature>
<dbReference type="InterPro" id="IPR023213">
    <property type="entry name" value="CAT-like_dom_sf"/>
</dbReference>
<dbReference type="Proteomes" id="UP000295444">
    <property type="component" value="Unassembled WGS sequence"/>
</dbReference>
<evidence type="ECO:0000313" key="7">
    <source>
        <dbReference type="EMBL" id="TDP89884.1"/>
    </source>
</evidence>
<dbReference type="PROSITE" id="PS50075">
    <property type="entry name" value="CARRIER"/>
    <property type="match status" value="3"/>
</dbReference>
<dbReference type="Pfam" id="PF00550">
    <property type="entry name" value="PP-binding"/>
    <property type="match status" value="3"/>
</dbReference>
<dbReference type="OrthoDB" id="2472181at2"/>
<dbReference type="GO" id="GO:0005829">
    <property type="term" value="C:cytosol"/>
    <property type="evidence" value="ECO:0007669"/>
    <property type="project" value="TreeGrafter"/>
</dbReference>
<dbReference type="FunFam" id="3.40.50.980:FF:000001">
    <property type="entry name" value="Non-ribosomal peptide synthetase"/>
    <property type="match status" value="1"/>
</dbReference>
<dbReference type="InterPro" id="IPR020845">
    <property type="entry name" value="AMP-binding_CS"/>
</dbReference>
<dbReference type="SMART" id="SM00823">
    <property type="entry name" value="PKS_PP"/>
    <property type="match status" value="3"/>
</dbReference>
<dbReference type="GO" id="GO:0008610">
    <property type="term" value="P:lipid biosynthetic process"/>
    <property type="evidence" value="ECO:0007669"/>
    <property type="project" value="UniProtKB-ARBA"/>
</dbReference>
<sequence length="2910" mass="311954">MTTEAVRASTAKQRLLEQRLRGRAASAPELPEIRRTTGSGPTGLSPVQHGMWLTNQLLTDNAVYGVHWTMWLRGDLDVAALTKAFTALVQRHDVLRSAYPEGEDGPVQVIGSVPADLLRVEAPTDRDGALALATDLARTPFDLAAGPLFGAVLVPVAGETTTHLLVVRAHHLLVDEWTGAIIARELGELYAGATLSTMDIQYADYAAWQAERVSGELGRRQLDHWRAALDGVAPVLELPTDRPRSADAHRGATVRATLSKGTSAAVQGLAAGAGTTVFSTLLTVFAGVLHRYTGQPRFAIGSLVAGRPVPQTEPLVGLFANTVAIPVDLSGTPTTAESLRRTNTAVLGALANADVPFDQVVADLRVERSAEHNPLFQVLFQAFEAGATPWRFAGLDVEPVPVDAGHAKADLTLFAVTRAEGIELILTYAEDLFDEATARRLLGHVGALTGRACAEPERPLAELDLLTEAERDRAVRVWNDTAARFPGDATVHGLFERCVRDQPEAVAVRCTDGTTLSYRELDARANQLAHHLRGMGVGCESMVAVCVGHSPEMFVALLGILKSGAAYVPLDAALPSQRLEWILTDTAAPIVVTTEALADAVPDAFDGTIVRVDTDWPLIADQPAHRPEPVSGAQNLLYVIYTSGSTGRPKGVLVPHVGVVNYLHWATTGYGLAGERGAPMLGSIAFDLSVPNFWLPLIGGKCVTLLPPDRSLETLAEVLAEPGDFSLLKITPGHLDVLRGMLDADSVHSVRTFVVGADEVRPETVAGWRKIAPGARVLNEYGPTETVVGCSVHEIEDEFDPSRSVSIGRPIDNLRMYVLDAAMNPAPVGVVGELFIGGIGVARGYLHRAALTAEKFVPDPFGAPGDRLYRTGDLARSRPNGELDFLGRTDFQVKVRGYRIELGEVEARLGLHPGVVDAVAAAVTGPSGHKRLVGYLVAADKANPPAPNELRAFMAEVLPDYMVPSVFVTLDEMPLTSAGKVDRTALPAPGTAAAQPADDAPGTPAEHTLAGIWRDVLGRSVGVRENFFEAGGDSVLAIRVAAKARRAGLALSVGMLFRHQTIAEQAKAAGTAVDAPSIADSPAEVPAELAELGAVHRLSPLQAGMVLHTVADPSSGDYLEQFVFAFEGDLDHDALARAWRTVVRRHAALRTSLHWRDLPYPMQVVHSDAVAALERHDWRDPHPERPEDRLDGLLRAERARGFAENHPPVRVHLVRVAEQSHRMVLVFHHALLDGWSMPIVVGELFDLYRGTAESELPEPVDSQRYLAWLAGRDRTQEAAFWRDALAGFAEATPIPVVRPAPEHSTRPAPREDHLVLSTQDSAALRELARRHRGTIGALMQGAWGLLLARRSGRRDVVFGSLVTGRFADVADLDRMVGMLMNTVPVRVRFPEGLSTADWIARLSAEQWALRPYEHSVLSDVQRHCAVPAGTPLFDSIVVFDNVPNTRLALPGAMLTGVEHDHGRSGHPLVLDVADRDALELSLFADPERVSEEDSAALLADYQALLARLAAGASLDELLAESAAPPIARESTVSAAAPVRRNAEAERVLTAIWADVLGVAQIGPHDDFVEWGGDSILAMQVVARAREAGLDLRPRHVFSHPTIAELAAVVAPAVRVKHAAPVGGEDVLPAMRARFGADAVADAYPLSPLQTGILVQSIGEDGAYVQVFGFRLAGAPDVASWERAWRLTVERHPALRTAFAWQGLAEPHQVVLRAATVPMTVLDWRDVAEADQDARLRELMLTAQRTGVDLSAGPPMHLTLVRTGADSSALIWRTHHIVLDGWSLTAVFREVYAVYESLRTTGSVPVLPDPTPQREHLAWLAGHDRDADARHWSTVLAGCTEATPLPGGEAPDVDQTGSGTVTVDADAELVAALHRATRRHRVTAGAFVHAAWGMVLGHHAGRDDVLFGSTVSGRSAPEIQDVVGMVMNTLPVRVTVDRTAPAGRWLRGLHDQLVDLREHEHCAMTDVRKQAPFTDSARRLFDTIVVFHNERYGAQDLPVGVAPINSPEALDTGYPLVLDAILRDGLQLQLNYQRDSYRPETARRLAQDCLTVLRGLTADDDPVTGTVLARLAPAAPRAAVAVSPVAVPSGFEPPRTSREQTLADIWAEVLGVAKVGVHDNLFELGGDSVLAIQIVARARQVGIPISARRMFDHPTIAGLGVDDLDTAAAVAVHAEQGPVTGPVALTPVQRWFTELDWPHDHYNQSALLAAEERLDADVLAKALTALVRHHDALRLRLVDDGGTWHQWLSDVDGSVPVTVVEDEFEAAATEAHRGMSLTDGPLLRAVVCGDRVLLAAHHVAVDTVSWGILIDDLSTAYQQVRAGRPVTLPAKTTSVQHWASRLTAYATSDDFAGEAAYWRSLDFSAAAALPVDQDGGAHTEGSTVELTTTLPADVVLDAPASVESLLLTAVGRTLAGWTGESTVVVDVERHGREPLFADVDLSRTVGWFTAVQPVLMTLGDDPTADLTTVGEQLSGVPDHGIGHGLATGTQAAQLVLNYHGRGSGGGQGFLRPVAGPVGVARAPEGVRPYLLEVDAAIAAGTLHVTWKYSTARHDEATVRKLADAMVEELALLAGSGKPAADPVVRRVFPAAPVLMVPAARRGIPGMSVAVVSDGELVREFAHGEGITPDTVFQAGSASKQVAALTVLRLVDAGVLDLDAPADEYLRDWRIGVPVTLRQLLTHTGGLTFHDYSGYRRDADLPPLREILTGSPRVGTPAVRSELTPGAEYRYSGSHYTVLQQLIGDVTGLSYADAARELVFEPLGLRASDYAPGPRAATGHRSTGVAYPGGWRVIPEHAAAGLWTTASDLARITLEMHRAAHGRSSLLTPALGEQIRTPGMTTGYGLGLFVFRLGGQTRIGHGGETPGYKALATFDWESENGMVIMTNSDAGREFLREVHAEMGATDLEIIHD</sequence>
<dbReference type="FunFam" id="2.30.38.10:FF:000001">
    <property type="entry name" value="Non-ribosomal peptide synthetase PvdI"/>
    <property type="match status" value="1"/>
</dbReference>
<dbReference type="CDD" id="cd05930">
    <property type="entry name" value="A_NRPS"/>
    <property type="match status" value="1"/>
</dbReference>
<dbReference type="PANTHER" id="PTHR45527:SF1">
    <property type="entry name" value="FATTY ACID SYNTHASE"/>
    <property type="match status" value="1"/>
</dbReference>
<dbReference type="CDD" id="cd19531">
    <property type="entry name" value="LCL_NRPS-like"/>
    <property type="match status" value="1"/>
</dbReference>
<proteinExistence type="inferred from homology"/>
<dbReference type="InterPro" id="IPR045851">
    <property type="entry name" value="AMP-bd_C_sf"/>
</dbReference>
<dbReference type="NCBIfam" id="TIGR01733">
    <property type="entry name" value="AA-adenyl-dom"/>
    <property type="match status" value="1"/>
</dbReference>
<dbReference type="Gene3D" id="3.30.559.30">
    <property type="entry name" value="Nonribosomal peptide synthetase, condensation domain"/>
    <property type="match status" value="4"/>
</dbReference>
<evidence type="ECO:0000259" key="6">
    <source>
        <dbReference type="PROSITE" id="PS50075"/>
    </source>
</evidence>
<dbReference type="EMBL" id="SNXZ01000011">
    <property type="protein sequence ID" value="TDP89884.1"/>
    <property type="molecule type" value="Genomic_DNA"/>
</dbReference>
<dbReference type="InterPro" id="IPR025110">
    <property type="entry name" value="AMP-bd_C"/>
</dbReference>
<evidence type="ECO:0000256" key="4">
    <source>
        <dbReference type="ARBA" id="ARBA00022553"/>
    </source>
</evidence>
<dbReference type="Pfam" id="PF13193">
    <property type="entry name" value="AMP-binding_C"/>
    <property type="match status" value="1"/>
</dbReference>
<dbReference type="InterPro" id="IPR012338">
    <property type="entry name" value="Beta-lactam/transpept-like"/>
</dbReference>
<keyword evidence="3" id="KW-0596">Phosphopantetheine</keyword>
<dbReference type="SUPFAM" id="SSF56801">
    <property type="entry name" value="Acetyl-CoA synthetase-like"/>
    <property type="match status" value="1"/>
</dbReference>